<dbReference type="Gene3D" id="3.60.90.10">
    <property type="entry name" value="S-adenosylmethionine decarboxylase"/>
    <property type="match status" value="1"/>
</dbReference>
<reference evidence="19" key="1">
    <citation type="submission" date="2021-08" db="EMBL/GenBank/DDBJ databases">
        <title>WGS assembly of Ceratopteris richardii.</title>
        <authorList>
            <person name="Marchant D.B."/>
            <person name="Chen G."/>
            <person name="Jenkins J."/>
            <person name="Shu S."/>
            <person name="Leebens-Mack J."/>
            <person name="Grimwood J."/>
            <person name="Schmutz J."/>
            <person name="Soltis P."/>
            <person name="Soltis D."/>
            <person name="Chen Z.-H."/>
        </authorList>
    </citation>
    <scope>NUCLEOTIDE SEQUENCE</scope>
    <source>
        <strain evidence="19">Whitten #5841</strain>
        <tissue evidence="19">Leaf</tissue>
    </source>
</reference>
<dbReference type="PANTHER" id="PTHR11570:SF0">
    <property type="entry name" value="S-ADENOSYLMETHIONINE DECARBOXYLASE PROENZYME"/>
    <property type="match status" value="1"/>
</dbReference>
<comment type="caution">
    <text evidence="19">The sequence shown here is derived from an EMBL/GenBank/DDBJ whole genome shotgun (WGS) entry which is preliminary data.</text>
</comment>
<dbReference type="PANTHER" id="PTHR11570">
    <property type="entry name" value="S-ADENOSYLMETHIONINE DECARBOXYLASE"/>
    <property type="match status" value="1"/>
</dbReference>
<feature type="binding site" evidence="15">
    <location>
        <position position="15"/>
    </location>
    <ligand>
        <name>substrate</name>
    </ligand>
</feature>
<feature type="active site" description="Proton acceptor; for processing activity" evidence="14">
    <location>
        <position position="242"/>
    </location>
</feature>
<evidence type="ECO:0000256" key="11">
    <source>
        <dbReference type="ARBA" id="ARBA00023317"/>
    </source>
</evidence>
<keyword evidence="5 17" id="KW-0068">Autocatalytic cleavage</keyword>
<dbReference type="PIRSF" id="PIRSF001355">
    <property type="entry name" value="S-AdenosylMet_decarboxylase"/>
    <property type="match status" value="1"/>
</dbReference>
<feature type="active site" description="Schiff-base intermediate with substrate; via pyruvic acid" evidence="14">
    <location>
        <position position="75"/>
    </location>
</feature>
<evidence type="ECO:0000256" key="9">
    <source>
        <dbReference type="ARBA" id="ARBA00023239"/>
    </source>
</evidence>
<feature type="active site" description="Proton acceptor; for processing activity" evidence="14">
    <location>
        <position position="255"/>
    </location>
</feature>
<proteinExistence type="inferred from homology"/>
<dbReference type="AlphaFoldDB" id="A0A8T2V644"/>
<dbReference type="EMBL" id="CM035407">
    <property type="protein sequence ID" value="KAH7443951.1"/>
    <property type="molecule type" value="Genomic_DNA"/>
</dbReference>
<keyword evidence="20" id="KW-1185">Reference proteome</keyword>
<evidence type="ECO:0000256" key="12">
    <source>
        <dbReference type="ARBA" id="ARBA00048112"/>
    </source>
</evidence>
<feature type="chain" id="PRO_5042321958" description="S-adenosylmethionine decarboxylase alpha chain" evidence="18">
    <location>
        <begin position="75"/>
        <end position="379"/>
    </location>
</feature>
<dbReference type="GO" id="GO:0008295">
    <property type="term" value="P:spermidine biosynthetic process"/>
    <property type="evidence" value="ECO:0007669"/>
    <property type="project" value="UniProtKB-KW"/>
</dbReference>
<dbReference type="EC" id="4.1.1.50" evidence="13"/>
<keyword evidence="9 13" id="KW-0456">Lyase</keyword>
<gene>
    <name evidence="19" type="ORF">KP509_02G057800</name>
</gene>
<name>A0A8T2V644_CERRI</name>
<keyword evidence="11 13" id="KW-0670">Pyruvate</keyword>
<keyword evidence="8 13" id="KW-0865">Zymogen</keyword>
<keyword evidence="6 13" id="KW-0745">Spermidine biosynthesis</keyword>
<evidence type="ECO:0000256" key="4">
    <source>
        <dbReference type="ARBA" id="ARBA00022793"/>
    </source>
</evidence>
<comment type="cofactor">
    <cofactor evidence="13">
        <name>pyruvate</name>
        <dbReference type="ChEBI" id="CHEBI:15361"/>
    </cofactor>
    <text evidence="13">Binds 1 pyruvoyl group covalently per subunit.</text>
</comment>
<keyword evidence="10 13" id="KW-0704">Schiff base</keyword>
<feature type="binding site" evidence="15">
    <location>
        <position position="74"/>
    </location>
    <ligand>
        <name>substrate</name>
    </ligand>
</feature>
<evidence type="ECO:0000256" key="8">
    <source>
        <dbReference type="ARBA" id="ARBA00023145"/>
    </source>
</evidence>
<feature type="binding site" evidence="15">
    <location>
        <position position="259"/>
    </location>
    <ligand>
        <name>substrate</name>
    </ligand>
</feature>
<evidence type="ECO:0000256" key="2">
    <source>
        <dbReference type="ARBA" id="ARBA00008466"/>
    </source>
</evidence>
<accession>A0A8T2V644</accession>
<evidence type="ECO:0000256" key="5">
    <source>
        <dbReference type="ARBA" id="ARBA00022813"/>
    </source>
</evidence>
<dbReference type="InterPro" id="IPR016067">
    <property type="entry name" value="S-AdoMet_deCO2ase_core"/>
</dbReference>
<feature type="site" description="Cleavage (non-hydrolytic); by autolysis" evidence="17">
    <location>
        <begin position="74"/>
        <end position="75"/>
    </location>
</feature>
<evidence type="ECO:0000256" key="14">
    <source>
        <dbReference type="PIRSR" id="PIRSR001355-1"/>
    </source>
</evidence>
<dbReference type="GO" id="GO:0005829">
    <property type="term" value="C:cytosol"/>
    <property type="evidence" value="ECO:0007669"/>
    <property type="project" value="TreeGrafter"/>
</dbReference>
<sequence length="379" mass="42370">MDYSDTFATTDADGFEGVEKRLEVAFTPVDMESDTQDGLRLLSRPQISSLLELAGCTIVSELHNEHVDSYILSESSLFVYRHRIILKTCGRTQVLQCVSLLLNYASGLSLKPCFCRYTHGSFLFPLKQPFPHSWFEVEVQCLDSFFGYMDTEAHSLDGEHGQPAWYVYCAAADGYGTSIADHGPLCTLEIGMTFLSRDFTRHFFNESGRQTGSAMTEVSCISKIFPSSFVLDDFAFTPCGYSMNAIDREALSTIHVTPEDTWSYGSFEAVWRSSHSLGDSWQKLVETVISIFRPLRAVLSLHEEAPSSRASSCPNPSGYVCNSTKRKEMQHGTVVTFQAFHRSLARQKKVKDIIRDTTEYPASCEALFPSPHEHSAEGA</sequence>
<comment type="catalytic activity">
    <reaction evidence="12 13">
        <text>S-adenosyl-L-methionine + H(+) = S-adenosyl 3-(methylsulfanyl)propylamine + CO2</text>
        <dbReference type="Rhea" id="RHEA:15981"/>
        <dbReference type="ChEBI" id="CHEBI:15378"/>
        <dbReference type="ChEBI" id="CHEBI:16526"/>
        <dbReference type="ChEBI" id="CHEBI:57443"/>
        <dbReference type="ChEBI" id="CHEBI:59789"/>
        <dbReference type="EC" id="4.1.1.50"/>
    </reaction>
</comment>
<dbReference type="SUPFAM" id="SSF56276">
    <property type="entry name" value="S-adenosylmethionine decarboxylase"/>
    <property type="match status" value="1"/>
</dbReference>
<feature type="modified residue" description="Pyruvic acid (Ser); by autocatalysis" evidence="16">
    <location>
        <position position="75"/>
    </location>
</feature>
<dbReference type="Pfam" id="PF01536">
    <property type="entry name" value="SAM_decarbox"/>
    <property type="match status" value="1"/>
</dbReference>
<comment type="pathway">
    <text evidence="1 13">Amine and polyamine biosynthesis; S-adenosylmethioninamine biosynthesis; S-adenosylmethioninamine from S-adenosyl-L-methionine: step 1/1.</text>
</comment>
<feature type="chain" id="PRO_5042321956" description="S-adenosylmethionine decarboxylase beta chain" evidence="18">
    <location>
        <begin position="1"/>
        <end position="74"/>
    </location>
</feature>
<dbReference type="Gene3D" id="3.30.360.50">
    <property type="entry name" value="S-adenosylmethionine decarboxylase"/>
    <property type="match status" value="1"/>
</dbReference>
<keyword evidence="7 13" id="KW-0620">Polyamine biosynthesis</keyword>
<evidence type="ECO:0000256" key="18">
    <source>
        <dbReference type="PIRSR" id="PIRSR001355-5"/>
    </source>
</evidence>
<comment type="similarity">
    <text evidence="2 13">Belongs to the eukaryotic AdoMetDC family.</text>
</comment>
<dbReference type="InterPro" id="IPR048283">
    <property type="entry name" value="AdoMetDC-like"/>
</dbReference>
<feature type="binding site" evidence="15">
    <location>
        <position position="236"/>
    </location>
    <ligand>
        <name>substrate</name>
    </ligand>
</feature>
<keyword evidence="4 13" id="KW-0210">Decarboxylase</keyword>
<evidence type="ECO:0000256" key="15">
    <source>
        <dbReference type="PIRSR" id="PIRSR001355-2"/>
    </source>
</evidence>
<evidence type="ECO:0000256" key="6">
    <source>
        <dbReference type="ARBA" id="ARBA00023066"/>
    </source>
</evidence>
<evidence type="ECO:0000256" key="3">
    <source>
        <dbReference type="ARBA" id="ARBA00022691"/>
    </source>
</evidence>
<dbReference type="InterPro" id="IPR001985">
    <property type="entry name" value="S-AdoMet_decarboxylase_euk"/>
</dbReference>
<evidence type="ECO:0000313" key="20">
    <source>
        <dbReference type="Proteomes" id="UP000825935"/>
    </source>
</evidence>
<evidence type="ECO:0000313" key="19">
    <source>
        <dbReference type="EMBL" id="KAH7443951.1"/>
    </source>
</evidence>
<dbReference type="NCBIfam" id="TIGR00535">
    <property type="entry name" value="SAM_DCase"/>
    <property type="match status" value="1"/>
</dbReference>
<dbReference type="GO" id="GO:0006597">
    <property type="term" value="P:spermine biosynthetic process"/>
    <property type="evidence" value="ECO:0007669"/>
    <property type="project" value="InterPro"/>
</dbReference>
<dbReference type="GO" id="GO:0004014">
    <property type="term" value="F:adenosylmethionine decarboxylase activity"/>
    <property type="evidence" value="ECO:0007669"/>
    <property type="project" value="UniProtKB-EC"/>
</dbReference>
<dbReference type="InterPro" id="IPR018166">
    <property type="entry name" value="S-AdoMet_deCO2ase_CS"/>
</dbReference>
<protein>
    <recommendedName>
        <fullName evidence="13">S-adenosylmethionine decarboxylase proenzyme</fullName>
        <ecNumber evidence="13">4.1.1.50</ecNumber>
    </recommendedName>
</protein>
<keyword evidence="3 13" id="KW-0949">S-adenosyl-L-methionine</keyword>
<dbReference type="PROSITE" id="PS01336">
    <property type="entry name" value="ADOMETDC"/>
    <property type="match status" value="1"/>
</dbReference>
<feature type="active site" description="Proton donor; for catalytic activity" evidence="14">
    <location>
        <position position="89"/>
    </location>
</feature>
<organism evidence="19 20">
    <name type="scientific">Ceratopteris richardii</name>
    <name type="common">Triangle waterfern</name>
    <dbReference type="NCBI Taxonomy" id="49495"/>
    <lineage>
        <taxon>Eukaryota</taxon>
        <taxon>Viridiplantae</taxon>
        <taxon>Streptophyta</taxon>
        <taxon>Embryophyta</taxon>
        <taxon>Tracheophyta</taxon>
        <taxon>Polypodiopsida</taxon>
        <taxon>Polypodiidae</taxon>
        <taxon>Polypodiales</taxon>
        <taxon>Pteridineae</taxon>
        <taxon>Pteridaceae</taxon>
        <taxon>Parkerioideae</taxon>
        <taxon>Ceratopteris</taxon>
    </lineage>
</organism>
<evidence type="ECO:0000256" key="7">
    <source>
        <dbReference type="ARBA" id="ARBA00023115"/>
    </source>
</evidence>
<dbReference type="OrthoDB" id="1068353at2759"/>
<dbReference type="Proteomes" id="UP000825935">
    <property type="component" value="Chromosome 2"/>
</dbReference>
<evidence type="ECO:0000256" key="10">
    <source>
        <dbReference type="ARBA" id="ARBA00023270"/>
    </source>
</evidence>
<evidence type="ECO:0000256" key="17">
    <source>
        <dbReference type="PIRSR" id="PIRSR001355-4"/>
    </source>
</evidence>
<evidence type="ECO:0000256" key="1">
    <source>
        <dbReference type="ARBA" id="ARBA00004911"/>
    </source>
</evidence>
<evidence type="ECO:0000256" key="13">
    <source>
        <dbReference type="PIRNR" id="PIRNR001355"/>
    </source>
</evidence>
<evidence type="ECO:0000256" key="16">
    <source>
        <dbReference type="PIRSR" id="PIRSR001355-3"/>
    </source>
</evidence>